<dbReference type="Proteomes" id="UP001152607">
    <property type="component" value="Unassembled WGS sequence"/>
</dbReference>
<keyword evidence="2" id="KW-1133">Transmembrane helix</keyword>
<evidence type="ECO:0000256" key="2">
    <source>
        <dbReference type="SAM" id="Phobius"/>
    </source>
</evidence>
<organism evidence="3 4">
    <name type="scientific">Periconia digitata</name>
    <dbReference type="NCBI Taxonomy" id="1303443"/>
    <lineage>
        <taxon>Eukaryota</taxon>
        <taxon>Fungi</taxon>
        <taxon>Dikarya</taxon>
        <taxon>Ascomycota</taxon>
        <taxon>Pezizomycotina</taxon>
        <taxon>Dothideomycetes</taxon>
        <taxon>Pleosporomycetidae</taxon>
        <taxon>Pleosporales</taxon>
        <taxon>Massarineae</taxon>
        <taxon>Periconiaceae</taxon>
        <taxon>Periconia</taxon>
    </lineage>
</organism>
<name>A0A9W4XF13_9PLEO</name>
<keyword evidence="4" id="KW-1185">Reference proteome</keyword>
<reference evidence="3" key="1">
    <citation type="submission" date="2023-01" db="EMBL/GenBank/DDBJ databases">
        <authorList>
            <person name="Van Ghelder C."/>
            <person name="Rancurel C."/>
        </authorList>
    </citation>
    <scope>NUCLEOTIDE SEQUENCE</scope>
    <source>
        <strain evidence="3">CNCM I-4278</strain>
    </source>
</reference>
<keyword evidence="2" id="KW-0812">Transmembrane</keyword>
<comment type="caution">
    <text evidence="3">The sequence shown here is derived from an EMBL/GenBank/DDBJ whole genome shotgun (WGS) entry which is preliminary data.</text>
</comment>
<accession>A0A9W4XF13</accession>
<protein>
    <submittedName>
        <fullName evidence="3">Uncharacterized protein</fullName>
    </submittedName>
</protein>
<dbReference type="EMBL" id="CAOQHR010000001">
    <property type="protein sequence ID" value="CAI6287682.1"/>
    <property type="molecule type" value="Genomic_DNA"/>
</dbReference>
<dbReference type="AlphaFoldDB" id="A0A9W4XF13"/>
<feature type="region of interest" description="Disordered" evidence="1">
    <location>
        <begin position="86"/>
        <end position="111"/>
    </location>
</feature>
<proteinExistence type="predicted"/>
<feature type="transmembrane region" description="Helical" evidence="2">
    <location>
        <begin position="33"/>
        <end position="55"/>
    </location>
</feature>
<sequence length="111" mass="11862">MPALSFFNSTIPLLPERSQLPIDIRTNEQTPSFGSLTISVVSVSLAAATLVLTYLHFRLQIREPTPTSIEDDAGAQGSVTLEDIIASPAGSESIEEESVSESSMAPVEDEL</sequence>
<gene>
    <name evidence="3" type="ORF">PDIGIT_LOCUS2363</name>
</gene>
<keyword evidence="2" id="KW-0472">Membrane</keyword>
<evidence type="ECO:0000313" key="3">
    <source>
        <dbReference type="EMBL" id="CAI6287682.1"/>
    </source>
</evidence>
<evidence type="ECO:0000313" key="4">
    <source>
        <dbReference type="Proteomes" id="UP001152607"/>
    </source>
</evidence>
<evidence type="ECO:0000256" key="1">
    <source>
        <dbReference type="SAM" id="MobiDB-lite"/>
    </source>
</evidence>